<keyword evidence="4 9" id="KW-1133">Transmembrane helix</keyword>
<name>A0A9Q1HHJ8_HOLLE</name>
<comment type="caution">
    <text evidence="11">The sequence shown here is derived from an EMBL/GenBank/DDBJ whole genome shotgun (WGS) entry which is preliminary data.</text>
</comment>
<evidence type="ECO:0000313" key="11">
    <source>
        <dbReference type="EMBL" id="KAJ8046829.1"/>
    </source>
</evidence>
<evidence type="ECO:0000256" key="7">
    <source>
        <dbReference type="ARBA" id="ARBA00023170"/>
    </source>
</evidence>
<keyword evidence="2" id="KW-1003">Cell membrane</keyword>
<dbReference type="EMBL" id="JAIZAY010000002">
    <property type="protein sequence ID" value="KAJ8046829.1"/>
    <property type="molecule type" value="Genomic_DNA"/>
</dbReference>
<keyword evidence="3 9" id="KW-0812">Transmembrane</keyword>
<feature type="transmembrane region" description="Helical" evidence="9">
    <location>
        <begin position="146"/>
        <end position="167"/>
    </location>
</feature>
<evidence type="ECO:0000313" key="12">
    <source>
        <dbReference type="Proteomes" id="UP001152320"/>
    </source>
</evidence>
<evidence type="ECO:0000256" key="6">
    <source>
        <dbReference type="ARBA" id="ARBA00023136"/>
    </source>
</evidence>
<dbReference type="SUPFAM" id="SSF81321">
    <property type="entry name" value="Family A G protein-coupled receptor-like"/>
    <property type="match status" value="1"/>
</dbReference>
<dbReference type="GO" id="GO:0007218">
    <property type="term" value="P:neuropeptide signaling pathway"/>
    <property type="evidence" value="ECO:0007669"/>
    <property type="project" value="TreeGrafter"/>
</dbReference>
<dbReference type="GO" id="GO:0042923">
    <property type="term" value="F:neuropeptide binding"/>
    <property type="evidence" value="ECO:0007669"/>
    <property type="project" value="TreeGrafter"/>
</dbReference>
<comment type="subcellular location">
    <subcellularLocation>
        <location evidence="1">Cell membrane</location>
        <topology evidence="1">Multi-pass membrane protein</topology>
    </subcellularLocation>
</comment>
<keyword evidence="12" id="KW-1185">Reference proteome</keyword>
<dbReference type="InterPro" id="IPR017452">
    <property type="entry name" value="GPCR_Rhodpsn_7TM"/>
</dbReference>
<dbReference type="PROSITE" id="PS50262">
    <property type="entry name" value="G_PROTEIN_RECEP_F1_2"/>
    <property type="match status" value="1"/>
</dbReference>
<evidence type="ECO:0000256" key="1">
    <source>
        <dbReference type="ARBA" id="ARBA00004651"/>
    </source>
</evidence>
<feature type="transmembrane region" description="Helical" evidence="9">
    <location>
        <begin position="28"/>
        <end position="50"/>
    </location>
</feature>
<dbReference type="GO" id="GO:0004930">
    <property type="term" value="F:G protein-coupled receptor activity"/>
    <property type="evidence" value="ECO:0007669"/>
    <property type="project" value="UniProtKB-KW"/>
</dbReference>
<feature type="transmembrane region" description="Helical" evidence="9">
    <location>
        <begin position="101"/>
        <end position="125"/>
    </location>
</feature>
<keyword evidence="7 11" id="KW-0675">Receptor</keyword>
<feature type="transmembrane region" description="Helical" evidence="9">
    <location>
        <begin position="179"/>
        <end position="206"/>
    </location>
</feature>
<evidence type="ECO:0000256" key="4">
    <source>
        <dbReference type="ARBA" id="ARBA00022989"/>
    </source>
</evidence>
<dbReference type="Gene3D" id="1.20.1070.10">
    <property type="entry name" value="Rhodopsin 7-helix transmembrane proteins"/>
    <property type="match status" value="1"/>
</dbReference>
<evidence type="ECO:0000256" key="3">
    <source>
        <dbReference type="ARBA" id="ARBA00022692"/>
    </source>
</evidence>
<dbReference type="GO" id="GO:0005886">
    <property type="term" value="C:plasma membrane"/>
    <property type="evidence" value="ECO:0007669"/>
    <property type="project" value="UniProtKB-SubCell"/>
</dbReference>
<evidence type="ECO:0000256" key="5">
    <source>
        <dbReference type="ARBA" id="ARBA00023040"/>
    </source>
</evidence>
<dbReference type="GO" id="GO:0043005">
    <property type="term" value="C:neuron projection"/>
    <property type="evidence" value="ECO:0007669"/>
    <property type="project" value="TreeGrafter"/>
</dbReference>
<keyword evidence="6 9" id="KW-0472">Membrane</keyword>
<reference evidence="11" key="1">
    <citation type="submission" date="2021-10" db="EMBL/GenBank/DDBJ databases">
        <title>Tropical sea cucumber genome reveals ecological adaptation and Cuvierian tubules defense mechanism.</title>
        <authorList>
            <person name="Chen T."/>
        </authorList>
    </citation>
    <scope>NUCLEOTIDE SEQUENCE</scope>
    <source>
        <strain evidence="11">Nanhai2018</strain>
        <tissue evidence="11">Muscle</tissue>
    </source>
</reference>
<proteinExistence type="predicted"/>
<dbReference type="OrthoDB" id="10042731at2759"/>
<dbReference type="AlphaFoldDB" id="A0A9Q1HHJ8"/>
<dbReference type="PANTHER" id="PTHR24229">
    <property type="entry name" value="NEUROPEPTIDES RECEPTOR"/>
    <property type="match status" value="1"/>
</dbReference>
<feature type="domain" description="G-protein coupled receptors family 1 profile" evidence="10">
    <location>
        <begin position="41"/>
        <end position="232"/>
    </location>
</feature>
<evidence type="ECO:0000256" key="2">
    <source>
        <dbReference type="ARBA" id="ARBA00022475"/>
    </source>
</evidence>
<dbReference type="CDD" id="cd00637">
    <property type="entry name" value="7tm_classA_rhodopsin-like"/>
    <property type="match status" value="1"/>
</dbReference>
<feature type="transmembrane region" description="Helical" evidence="9">
    <location>
        <begin position="62"/>
        <end position="81"/>
    </location>
</feature>
<dbReference type="PANTHER" id="PTHR24229:SF40">
    <property type="entry name" value="ALLATOSTATIN C RECEPTOR 1-RELATED"/>
    <property type="match status" value="1"/>
</dbReference>
<dbReference type="PRINTS" id="PR00237">
    <property type="entry name" value="GPCRRHODOPSN"/>
</dbReference>
<protein>
    <submittedName>
        <fullName evidence="11">Somatostatin receptor type 5</fullName>
    </submittedName>
</protein>
<keyword evidence="5" id="KW-0297">G-protein coupled receptor</keyword>
<evidence type="ECO:0000259" key="10">
    <source>
        <dbReference type="PROSITE" id="PS50262"/>
    </source>
</evidence>
<sequence length="232" mass="26667">MNFENGSNCSTVSQGKSMMTTTQSTLVVSAYFCLTLTILFGNTSVIWAYIKYPNVRNTPFNIYVLNLAFTDLCVGIFNVPFHALTILYSGLEYRNFYVSTVILYMGYVNALTSVFTITVMCYDHLQLISNPTTYQQNRTKRANRRIVVTLWSFSCVYCLYIVVMRAFLRKSDYSCGSNIPYLILMLIGNVIIPFFGVLSLKCAIVVKLQVHFLRMNKILRRSTKRKKKDEKI</sequence>
<dbReference type="Pfam" id="PF00001">
    <property type="entry name" value="7tm_1"/>
    <property type="match status" value="1"/>
</dbReference>
<keyword evidence="8" id="KW-0807">Transducer</keyword>
<evidence type="ECO:0000256" key="8">
    <source>
        <dbReference type="ARBA" id="ARBA00023224"/>
    </source>
</evidence>
<dbReference type="InterPro" id="IPR000276">
    <property type="entry name" value="GPCR_Rhodpsn"/>
</dbReference>
<dbReference type="Proteomes" id="UP001152320">
    <property type="component" value="Chromosome 2"/>
</dbReference>
<accession>A0A9Q1HHJ8</accession>
<organism evidence="11 12">
    <name type="scientific">Holothuria leucospilota</name>
    <name type="common">Black long sea cucumber</name>
    <name type="synonym">Mertensiothuria leucospilota</name>
    <dbReference type="NCBI Taxonomy" id="206669"/>
    <lineage>
        <taxon>Eukaryota</taxon>
        <taxon>Metazoa</taxon>
        <taxon>Echinodermata</taxon>
        <taxon>Eleutherozoa</taxon>
        <taxon>Echinozoa</taxon>
        <taxon>Holothuroidea</taxon>
        <taxon>Aspidochirotacea</taxon>
        <taxon>Aspidochirotida</taxon>
        <taxon>Holothuriidae</taxon>
        <taxon>Holothuria</taxon>
    </lineage>
</organism>
<evidence type="ECO:0000256" key="9">
    <source>
        <dbReference type="SAM" id="Phobius"/>
    </source>
</evidence>
<gene>
    <name evidence="11" type="ORF">HOLleu_05635</name>
</gene>